<evidence type="ECO:0000313" key="2">
    <source>
        <dbReference type="Proteomes" id="UP000887577"/>
    </source>
</evidence>
<dbReference type="InterPro" id="IPR051363">
    <property type="entry name" value="RLR_Helicase"/>
</dbReference>
<dbReference type="Gene3D" id="3.40.50.300">
    <property type="entry name" value="P-loop containing nucleotide triphosphate hydrolases"/>
    <property type="match status" value="1"/>
</dbReference>
<dbReference type="InterPro" id="IPR014001">
    <property type="entry name" value="Helicase_ATP-bd"/>
</dbReference>
<proteinExistence type="predicted"/>
<name>A0A914Y3F8_9BILA</name>
<accession>A0A914Y3F8</accession>
<evidence type="ECO:0000313" key="3">
    <source>
        <dbReference type="WBParaSite" id="PSU_v2.g14722.t1"/>
    </source>
</evidence>
<dbReference type="GO" id="GO:0005737">
    <property type="term" value="C:cytoplasm"/>
    <property type="evidence" value="ECO:0007669"/>
    <property type="project" value="TreeGrafter"/>
</dbReference>
<reference evidence="3" key="1">
    <citation type="submission" date="2022-11" db="UniProtKB">
        <authorList>
            <consortium name="WormBaseParasite"/>
        </authorList>
    </citation>
    <scope>IDENTIFICATION</scope>
</reference>
<dbReference type="GO" id="GO:0003677">
    <property type="term" value="F:DNA binding"/>
    <property type="evidence" value="ECO:0007669"/>
    <property type="project" value="InterPro"/>
</dbReference>
<dbReference type="GO" id="GO:0016787">
    <property type="term" value="F:hydrolase activity"/>
    <property type="evidence" value="ECO:0007669"/>
    <property type="project" value="InterPro"/>
</dbReference>
<evidence type="ECO:0000259" key="1">
    <source>
        <dbReference type="PROSITE" id="PS51192"/>
    </source>
</evidence>
<dbReference type="AlphaFoldDB" id="A0A914Y3F8"/>
<dbReference type="Proteomes" id="UP000887577">
    <property type="component" value="Unplaced"/>
</dbReference>
<dbReference type="InterPro" id="IPR006935">
    <property type="entry name" value="Helicase/UvrB_N"/>
</dbReference>
<dbReference type="PANTHER" id="PTHR14074:SF16">
    <property type="entry name" value="ANTIVIRAL INNATE IMMUNE RESPONSE RECEPTOR RIG-I"/>
    <property type="match status" value="1"/>
</dbReference>
<keyword evidence="2" id="KW-1185">Reference proteome</keyword>
<dbReference type="InterPro" id="IPR027417">
    <property type="entry name" value="P-loop_NTPase"/>
</dbReference>
<dbReference type="Pfam" id="PF04851">
    <property type="entry name" value="ResIII"/>
    <property type="match status" value="1"/>
</dbReference>
<dbReference type="PROSITE" id="PS51192">
    <property type="entry name" value="HELICASE_ATP_BIND_1"/>
    <property type="match status" value="1"/>
</dbReference>
<organism evidence="2 3">
    <name type="scientific">Panagrolaimus superbus</name>
    <dbReference type="NCBI Taxonomy" id="310955"/>
    <lineage>
        <taxon>Eukaryota</taxon>
        <taxon>Metazoa</taxon>
        <taxon>Ecdysozoa</taxon>
        <taxon>Nematoda</taxon>
        <taxon>Chromadorea</taxon>
        <taxon>Rhabditida</taxon>
        <taxon>Tylenchina</taxon>
        <taxon>Panagrolaimomorpha</taxon>
        <taxon>Panagrolaimoidea</taxon>
        <taxon>Panagrolaimidae</taxon>
        <taxon>Panagrolaimus</taxon>
    </lineage>
</organism>
<dbReference type="SUPFAM" id="SSF52540">
    <property type="entry name" value="P-loop containing nucleoside triphosphate hydrolases"/>
    <property type="match status" value="1"/>
</dbReference>
<protein>
    <submittedName>
        <fullName evidence="3">Helicase ATP-binding domain-containing protein</fullName>
    </submittedName>
</protein>
<dbReference type="GO" id="GO:0005524">
    <property type="term" value="F:ATP binding"/>
    <property type="evidence" value="ECO:0007669"/>
    <property type="project" value="InterPro"/>
</dbReference>
<sequence>MALRAKDVGGEFFTPREYQVELFEHSIDKDSIILLPTGTGKTYIAVMLIKHMAPYLGPKKKTAVFIVNKVAVLEQQYIYLNNCTSLNVGKWHDKDVTKQKEKFVQFVQDNDVILTTAQHFLNGLTHALINTGDFALIVMDECHHCLGEKHPY</sequence>
<feature type="domain" description="Helicase ATP-binding" evidence="1">
    <location>
        <begin position="22"/>
        <end position="152"/>
    </location>
</feature>
<dbReference type="WBParaSite" id="PSU_v2.g14722.t1">
    <property type="protein sequence ID" value="PSU_v2.g14722.t1"/>
    <property type="gene ID" value="PSU_v2.g14722"/>
</dbReference>
<dbReference type="PANTHER" id="PTHR14074">
    <property type="entry name" value="HELICASE WITH DEATH DOMAIN-RELATED"/>
    <property type="match status" value="1"/>
</dbReference>